<evidence type="ECO:0000313" key="4">
    <source>
        <dbReference type="Proteomes" id="UP001184150"/>
    </source>
</evidence>
<evidence type="ECO:0000313" key="3">
    <source>
        <dbReference type="EMBL" id="MDR6510565.1"/>
    </source>
</evidence>
<feature type="transmembrane region" description="Helical" evidence="2">
    <location>
        <begin position="74"/>
        <end position="94"/>
    </location>
</feature>
<feature type="compositionally biased region" description="Basic and acidic residues" evidence="1">
    <location>
        <begin position="1"/>
        <end position="10"/>
    </location>
</feature>
<keyword evidence="2" id="KW-1133">Transmembrane helix</keyword>
<keyword evidence="2" id="KW-0812">Transmembrane</keyword>
<keyword evidence="2" id="KW-0472">Membrane</keyword>
<keyword evidence="4" id="KW-1185">Reference proteome</keyword>
<accession>A0ABU1MJP8</accession>
<evidence type="ECO:0000256" key="2">
    <source>
        <dbReference type="SAM" id="Phobius"/>
    </source>
</evidence>
<sequence length="154" mass="15544">MAHSGQHRDAATAGQSQDNGIPAGPAAPVNAAQTTDLAGNPLDTVNASGPCTTAQARASLAQCRTATSAGIPAAPLALVALACALLAAGVWTLAGQEIRKWIDGQGWDWQAASQRTGSHGRAARALRRRRRLALAMIVVALALGIVGLVAAPQG</sequence>
<comment type="caution">
    <text evidence="3">The sequence shown here is derived from an EMBL/GenBank/DDBJ whole genome shotgun (WGS) entry which is preliminary data.</text>
</comment>
<dbReference type="EMBL" id="JAVDRD010000003">
    <property type="protein sequence ID" value="MDR6510565.1"/>
    <property type="molecule type" value="Genomic_DNA"/>
</dbReference>
<gene>
    <name evidence="3" type="ORF">J2792_001431</name>
</gene>
<reference evidence="3 4" key="1">
    <citation type="submission" date="2023-07" db="EMBL/GenBank/DDBJ databases">
        <title>Sorghum-associated microbial communities from plants grown in Nebraska, USA.</title>
        <authorList>
            <person name="Schachtman D."/>
        </authorList>
    </citation>
    <scope>NUCLEOTIDE SEQUENCE [LARGE SCALE GENOMIC DNA]</scope>
    <source>
        <strain evidence="3 4">DS1027</strain>
    </source>
</reference>
<dbReference type="RefSeq" id="WP_309804773.1">
    <property type="nucleotide sequence ID" value="NZ_JAVDRD010000003.1"/>
</dbReference>
<feature type="region of interest" description="Disordered" evidence="1">
    <location>
        <begin position="1"/>
        <end position="29"/>
    </location>
</feature>
<protein>
    <submittedName>
        <fullName evidence="3">Uncharacterized protein</fullName>
    </submittedName>
</protein>
<proteinExistence type="predicted"/>
<evidence type="ECO:0000256" key="1">
    <source>
        <dbReference type="SAM" id="MobiDB-lite"/>
    </source>
</evidence>
<name>A0ABU1MJP8_9SPHN</name>
<feature type="transmembrane region" description="Helical" evidence="2">
    <location>
        <begin position="132"/>
        <end position="151"/>
    </location>
</feature>
<organism evidence="3 4">
    <name type="scientific">Novosphingobium capsulatum</name>
    <dbReference type="NCBI Taxonomy" id="13688"/>
    <lineage>
        <taxon>Bacteria</taxon>
        <taxon>Pseudomonadati</taxon>
        <taxon>Pseudomonadota</taxon>
        <taxon>Alphaproteobacteria</taxon>
        <taxon>Sphingomonadales</taxon>
        <taxon>Sphingomonadaceae</taxon>
        <taxon>Novosphingobium</taxon>
    </lineage>
</organism>
<dbReference type="Proteomes" id="UP001184150">
    <property type="component" value="Unassembled WGS sequence"/>
</dbReference>